<dbReference type="STRING" id="1219043.SCH01S_39_01490"/>
<dbReference type="Proteomes" id="UP000033202">
    <property type="component" value="Unassembled WGS sequence"/>
</dbReference>
<keyword evidence="4" id="KW-1185">Reference proteome</keyword>
<dbReference type="PROSITE" id="PS51740">
    <property type="entry name" value="SPOVT_ABRB"/>
    <property type="match status" value="1"/>
</dbReference>
<dbReference type="SUPFAM" id="SSF89447">
    <property type="entry name" value="AbrB/MazE/MraZ-like"/>
    <property type="match status" value="1"/>
</dbReference>
<evidence type="ECO:0000313" key="4">
    <source>
        <dbReference type="Proteomes" id="UP000033202"/>
    </source>
</evidence>
<dbReference type="SMART" id="SM00966">
    <property type="entry name" value="SpoVT_AbrB"/>
    <property type="match status" value="1"/>
</dbReference>
<dbReference type="GO" id="GO:0097351">
    <property type="term" value="F:toxin sequestering activity"/>
    <property type="evidence" value="ECO:0007669"/>
    <property type="project" value="InterPro"/>
</dbReference>
<dbReference type="OrthoDB" id="9795766at2"/>
<dbReference type="AlphaFoldDB" id="A0A0E9MQR1"/>
<name>A0A0E9MQR1_9SPHN</name>
<feature type="domain" description="SpoVT-AbrB" evidence="2">
    <location>
        <begin position="3"/>
        <end position="48"/>
    </location>
</feature>
<gene>
    <name evidence="3" type="ORF">SCH01S_39_01490</name>
</gene>
<protein>
    <submittedName>
        <fullName evidence="3">Putative PemI-like protein</fullName>
    </submittedName>
</protein>
<dbReference type="PANTHER" id="PTHR40516">
    <property type="entry name" value="ANTITOXIN CHPS-RELATED"/>
    <property type="match status" value="1"/>
</dbReference>
<evidence type="ECO:0000313" key="3">
    <source>
        <dbReference type="EMBL" id="GAO39864.1"/>
    </source>
</evidence>
<evidence type="ECO:0000256" key="1">
    <source>
        <dbReference type="PROSITE-ProRule" id="PRU01076"/>
    </source>
</evidence>
<organism evidence="3 4">
    <name type="scientific">Sphingomonas changbaiensis NBRC 104936</name>
    <dbReference type="NCBI Taxonomy" id="1219043"/>
    <lineage>
        <taxon>Bacteria</taxon>
        <taxon>Pseudomonadati</taxon>
        <taxon>Pseudomonadota</taxon>
        <taxon>Alphaproteobacteria</taxon>
        <taxon>Sphingomonadales</taxon>
        <taxon>Sphingomonadaceae</taxon>
        <taxon>Sphingomonas</taxon>
    </lineage>
</organism>
<reference evidence="3 4" key="1">
    <citation type="submission" date="2015-04" db="EMBL/GenBank/DDBJ databases">
        <title>Whole genome shotgun sequence of Sphingomonas changbaiensis NBRC 104936.</title>
        <authorList>
            <person name="Katano-Makiyama Y."/>
            <person name="Hosoyama A."/>
            <person name="Hashimoto M."/>
            <person name="Noguchi M."/>
            <person name="Tsuchikane K."/>
            <person name="Ohji S."/>
            <person name="Yamazoe A."/>
            <person name="Ichikawa N."/>
            <person name="Kimura A."/>
            <person name="Fujita N."/>
        </authorList>
    </citation>
    <scope>NUCLEOTIDE SEQUENCE [LARGE SCALE GENOMIC DNA]</scope>
    <source>
        <strain evidence="3 4">NBRC 104936</strain>
    </source>
</reference>
<keyword evidence="1" id="KW-0238">DNA-binding</keyword>
<dbReference type="PANTHER" id="PTHR40516:SF1">
    <property type="entry name" value="ANTITOXIN CHPS-RELATED"/>
    <property type="match status" value="1"/>
</dbReference>
<comment type="caution">
    <text evidence="3">The sequence shown here is derived from an EMBL/GenBank/DDBJ whole genome shotgun (WGS) entry which is preliminary data.</text>
</comment>
<dbReference type="Gene3D" id="2.10.260.10">
    <property type="match status" value="1"/>
</dbReference>
<dbReference type="InterPro" id="IPR007159">
    <property type="entry name" value="SpoVT-AbrB_dom"/>
</dbReference>
<dbReference type="InterPro" id="IPR037914">
    <property type="entry name" value="SpoVT-AbrB_sf"/>
</dbReference>
<dbReference type="InterPro" id="IPR039052">
    <property type="entry name" value="Antitox_PemI-like"/>
</dbReference>
<accession>A0A0E9MQR1</accession>
<dbReference type="GO" id="GO:0003677">
    <property type="term" value="F:DNA binding"/>
    <property type="evidence" value="ECO:0007669"/>
    <property type="project" value="UniProtKB-UniRule"/>
</dbReference>
<proteinExistence type="predicted"/>
<sequence>MGIHIRKWGNSAAVRLPAAALEQAGLHIDDPVEVREEDGRIVIEPVKSAPVDLDALIAGITEENRHEEIDWGPPQGREFW</sequence>
<dbReference type="Pfam" id="PF04014">
    <property type="entry name" value="MazE_antitoxin"/>
    <property type="match status" value="1"/>
</dbReference>
<dbReference type="EMBL" id="BBWU01000039">
    <property type="protein sequence ID" value="GAO39864.1"/>
    <property type="molecule type" value="Genomic_DNA"/>
</dbReference>
<evidence type="ECO:0000259" key="2">
    <source>
        <dbReference type="PROSITE" id="PS51740"/>
    </source>
</evidence>
<dbReference type="RefSeq" id="WP_046348657.1">
    <property type="nucleotide sequence ID" value="NZ_BBWU01000039.1"/>
</dbReference>